<feature type="transmembrane region" description="Helical" evidence="2">
    <location>
        <begin position="217"/>
        <end position="235"/>
    </location>
</feature>
<evidence type="ECO:0000313" key="5">
    <source>
        <dbReference type="Proteomes" id="UP000008316"/>
    </source>
</evidence>
<keyword evidence="4" id="KW-0614">Plasmid</keyword>
<feature type="transmembrane region" description="Helical" evidence="2">
    <location>
        <begin position="79"/>
        <end position="99"/>
    </location>
</feature>
<dbReference type="InterPro" id="IPR002656">
    <property type="entry name" value="Acyl_transf_3_dom"/>
</dbReference>
<feature type="transmembrane region" description="Helical" evidence="2">
    <location>
        <begin position="179"/>
        <end position="197"/>
    </location>
</feature>
<keyword evidence="4" id="KW-0808">Transferase</keyword>
<keyword evidence="5" id="KW-1185">Reference proteome</keyword>
<feature type="transmembrane region" description="Helical" evidence="2">
    <location>
        <begin position="307"/>
        <end position="325"/>
    </location>
</feature>
<name>F2LT61_BURGS</name>
<geneLocation type="plasmid" evidence="4 5">
    <name>bgla_4p</name>
</geneLocation>
<dbReference type="Pfam" id="PF01757">
    <property type="entry name" value="Acyl_transf_3"/>
    <property type="match status" value="1"/>
</dbReference>
<dbReference type="Proteomes" id="UP000008316">
    <property type="component" value="Plasmid bgla_4p"/>
</dbReference>
<dbReference type="HOGENOM" id="CLU_005679_2_1_4"/>
<sequence>MDTYKQKFEILDGLRGIAAISVMFMHFLEDLPVPILQSAYLSVDVFFMLSGFILTYSYGERLRQGAWQGEYLKRRVIRLYPMIGIGMTIGLASLVVMRIQSSAAFSLGNLAAAAGQNYFVVPYLGRFLVSGFAGAASHSLPAADDPGAFPLNPPAWSLFFELAASVALIAAIRMSERSLLRLAYACFGAFVVYGLLVGFDNGKISIILNQGWSADNFMGGFFRVSYGFLLGVAIGKMYEANFPAKPHWFVAGLVRNDYILFVVFVVVVAFPTSIKGTYSAAILLFVAPALVYRGAMLAPSGKTIARISAFLGWISYPLYCVHYPVGRLVFAYAPQAGSHIVRTAMIAALLSIVAAAVLAKLIEEPIRSYLGTRLFCNGRIATCSAIGAGGEQRGAGGARRRPLQRERAMK</sequence>
<feature type="transmembrane region" description="Helical" evidence="2">
    <location>
        <begin position="276"/>
        <end position="295"/>
    </location>
</feature>
<evidence type="ECO:0000256" key="1">
    <source>
        <dbReference type="SAM" id="MobiDB-lite"/>
    </source>
</evidence>
<proteinExistence type="predicted"/>
<dbReference type="EMBL" id="CP002604">
    <property type="protein sequence ID" value="AEA65937.1"/>
    <property type="molecule type" value="Genomic_DNA"/>
</dbReference>
<keyword evidence="4" id="KW-0012">Acyltransferase</keyword>
<evidence type="ECO:0000313" key="4">
    <source>
        <dbReference type="EMBL" id="AEA65937.1"/>
    </source>
</evidence>
<dbReference type="InterPro" id="IPR050879">
    <property type="entry name" value="Acyltransferase_3"/>
</dbReference>
<feature type="transmembrane region" description="Helical" evidence="2">
    <location>
        <begin position="40"/>
        <end position="58"/>
    </location>
</feature>
<keyword evidence="2" id="KW-0812">Transmembrane</keyword>
<keyword evidence="2" id="KW-1133">Transmembrane helix</keyword>
<dbReference type="KEGG" id="bgd:bgla_4p1560"/>
<dbReference type="PANTHER" id="PTHR23028:SF134">
    <property type="entry name" value="PUTATIVE (AFU_ORTHOLOGUE AFUA_4G08520)-RELATED"/>
    <property type="match status" value="1"/>
</dbReference>
<feature type="domain" description="Acyltransferase 3" evidence="3">
    <location>
        <begin position="11"/>
        <end position="358"/>
    </location>
</feature>
<reference evidence="4 5" key="1">
    <citation type="journal article" date="2011" name="J. Bacteriol.">
        <title>Complete genome sequence of Burkholderia gladioli BSR3.</title>
        <authorList>
            <person name="Seo Y.S."/>
            <person name="Lim J."/>
            <person name="Choi B.S."/>
            <person name="Kim H."/>
            <person name="Goo E."/>
            <person name="Lee B."/>
            <person name="Lim J.S."/>
            <person name="Choi I.Y."/>
            <person name="Moon J.S."/>
            <person name="Kim J."/>
            <person name="Hwang I."/>
        </authorList>
    </citation>
    <scope>NUCLEOTIDE SEQUENCE [LARGE SCALE GENOMIC DNA]</scope>
    <source>
        <strain evidence="4 5">BSR3</strain>
        <plasmid evidence="4">bgla_4p</plasmid>
    </source>
</reference>
<dbReference type="GO" id="GO:0016747">
    <property type="term" value="F:acyltransferase activity, transferring groups other than amino-acyl groups"/>
    <property type="evidence" value="ECO:0007669"/>
    <property type="project" value="InterPro"/>
</dbReference>
<gene>
    <name evidence="4" type="ordered locus">bgla_4p1560</name>
</gene>
<dbReference type="AlphaFoldDB" id="F2LT61"/>
<feature type="transmembrane region" description="Helical" evidence="2">
    <location>
        <begin position="247"/>
        <end position="270"/>
    </location>
</feature>
<keyword evidence="2" id="KW-0472">Membrane</keyword>
<feature type="region of interest" description="Disordered" evidence="1">
    <location>
        <begin position="389"/>
        <end position="410"/>
    </location>
</feature>
<accession>F2LT61</accession>
<evidence type="ECO:0000259" key="3">
    <source>
        <dbReference type="Pfam" id="PF01757"/>
    </source>
</evidence>
<feature type="transmembrane region" description="Helical" evidence="2">
    <location>
        <begin position="340"/>
        <end position="359"/>
    </location>
</feature>
<dbReference type="PANTHER" id="PTHR23028">
    <property type="entry name" value="ACETYLTRANSFERASE"/>
    <property type="match status" value="1"/>
</dbReference>
<protein>
    <submittedName>
        <fullName evidence="4">Acyltransferase 3</fullName>
    </submittedName>
</protein>
<organism evidence="4 5">
    <name type="scientific">Burkholderia gladioli (strain BSR3)</name>
    <dbReference type="NCBI Taxonomy" id="999541"/>
    <lineage>
        <taxon>Bacteria</taxon>
        <taxon>Pseudomonadati</taxon>
        <taxon>Pseudomonadota</taxon>
        <taxon>Betaproteobacteria</taxon>
        <taxon>Burkholderiales</taxon>
        <taxon>Burkholderiaceae</taxon>
        <taxon>Burkholderia</taxon>
    </lineage>
</organism>
<evidence type="ECO:0000256" key="2">
    <source>
        <dbReference type="SAM" id="Phobius"/>
    </source>
</evidence>
<feature type="transmembrane region" description="Helical" evidence="2">
    <location>
        <begin position="155"/>
        <end position="172"/>
    </location>
</feature>